<dbReference type="SMART" id="SM00387">
    <property type="entry name" value="HATPase_c"/>
    <property type="match status" value="1"/>
</dbReference>
<dbReference type="InterPro" id="IPR036890">
    <property type="entry name" value="HATPase_C_sf"/>
</dbReference>
<dbReference type="GO" id="GO:0005524">
    <property type="term" value="F:ATP binding"/>
    <property type="evidence" value="ECO:0007669"/>
    <property type="project" value="UniProtKB-KW"/>
</dbReference>
<comment type="catalytic activity">
    <reaction evidence="1">
        <text>ATP + protein L-histidine = ADP + protein N-phospho-L-histidine.</text>
        <dbReference type="EC" id="2.7.13.3"/>
    </reaction>
</comment>
<name>A0ABZ2MBN1_9BACT</name>
<evidence type="ECO:0000256" key="1">
    <source>
        <dbReference type="ARBA" id="ARBA00000085"/>
    </source>
</evidence>
<keyword evidence="9" id="KW-1185">Reference proteome</keyword>
<dbReference type="SUPFAM" id="SSF52172">
    <property type="entry name" value="CheY-like"/>
    <property type="match status" value="1"/>
</dbReference>
<dbReference type="InterPro" id="IPR003594">
    <property type="entry name" value="HATPase_dom"/>
</dbReference>
<evidence type="ECO:0000256" key="4">
    <source>
        <dbReference type="PROSITE-ProRule" id="PRU00169"/>
    </source>
</evidence>
<protein>
    <recommendedName>
        <fullName evidence="2">histidine kinase</fullName>
        <ecNumber evidence="2">2.7.13.3</ecNumber>
    </recommendedName>
</protein>
<evidence type="ECO:0000259" key="6">
    <source>
        <dbReference type="PROSITE" id="PS50109"/>
    </source>
</evidence>
<dbReference type="PROSITE" id="PS50109">
    <property type="entry name" value="HIS_KIN"/>
    <property type="match status" value="1"/>
</dbReference>
<dbReference type="PRINTS" id="PR00344">
    <property type="entry name" value="BCTRLSENSOR"/>
</dbReference>
<dbReference type="PANTHER" id="PTHR43547">
    <property type="entry name" value="TWO-COMPONENT HISTIDINE KINASE"/>
    <property type="match status" value="1"/>
</dbReference>
<proteinExistence type="predicted"/>
<feature type="compositionally biased region" description="Basic and acidic residues" evidence="5">
    <location>
        <begin position="7"/>
        <end position="24"/>
    </location>
</feature>
<dbReference type="RefSeq" id="WP_394829510.1">
    <property type="nucleotide sequence ID" value="NZ_CP089984.1"/>
</dbReference>
<feature type="domain" description="Response regulatory" evidence="7">
    <location>
        <begin position="294"/>
        <end position="405"/>
    </location>
</feature>
<dbReference type="Gene3D" id="3.30.565.10">
    <property type="entry name" value="Histidine kinase-like ATPase, C-terminal domain"/>
    <property type="match status" value="1"/>
</dbReference>
<evidence type="ECO:0000313" key="9">
    <source>
        <dbReference type="Proteomes" id="UP001370348"/>
    </source>
</evidence>
<gene>
    <name evidence="8" type="ORF">LZC94_22145</name>
</gene>
<reference evidence="8 9" key="1">
    <citation type="submission" date="2021-12" db="EMBL/GenBank/DDBJ databases">
        <title>Discovery of the Pendulisporaceae a myxobacterial family with distinct sporulation behavior and unique specialized metabolism.</title>
        <authorList>
            <person name="Garcia R."/>
            <person name="Popoff A."/>
            <person name="Bader C.D."/>
            <person name="Loehr J."/>
            <person name="Walesch S."/>
            <person name="Walt C."/>
            <person name="Boldt J."/>
            <person name="Bunk B."/>
            <person name="Haeckl F.J.F.P.J."/>
            <person name="Gunesch A.P."/>
            <person name="Birkelbach J."/>
            <person name="Nuebel U."/>
            <person name="Pietschmann T."/>
            <person name="Bach T."/>
            <person name="Mueller R."/>
        </authorList>
    </citation>
    <scope>NUCLEOTIDE SEQUENCE [LARGE SCALE GENOMIC DNA]</scope>
    <source>
        <strain evidence="8 9">MSr11954</strain>
    </source>
</reference>
<evidence type="ECO:0000256" key="3">
    <source>
        <dbReference type="ARBA" id="ARBA00022553"/>
    </source>
</evidence>
<keyword evidence="8" id="KW-0067">ATP-binding</keyword>
<keyword evidence="8" id="KW-0547">Nucleotide-binding</keyword>
<dbReference type="InterPro" id="IPR011006">
    <property type="entry name" value="CheY-like_superfamily"/>
</dbReference>
<dbReference type="Gene3D" id="3.40.50.2300">
    <property type="match status" value="1"/>
</dbReference>
<sequence>MAQEDDISSRESNPDVRRSESPDARRDLAGALHDVSNALTVLLGWVAEARLPGVSSDAVGYALRIIEQRGRAARDLARRAIGVELPRADDYELVDVTLSETIDALTVEAQRVHVALELAAAPSGARVTGASELAQIVTNLLLNAMAHSPPGATVRVRAVPGPRGVQIDVEDEGPGITEERRKTLFEGISTRAGGAGVGLRHARALARANGGDLILLSPAPPDDAPDSDAPPRTARSGAGTPQPPPARPVAAGQANGEARPVRPRGACFRIFWPLDGQVAVPPSTARPRTLEGVRILVLEDDDDVCTLLEASLGARGAQVTIARNAADLARAIDRRDHDAALLDLSPIQKDVEGALAAFRARSPHASVVFITGSVDRLPEHLAGQIHCVRKPFEVSEVVEALSRRKHA</sequence>
<dbReference type="Pfam" id="PF02518">
    <property type="entry name" value="HATPase_c"/>
    <property type="match status" value="1"/>
</dbReference>
<dbReference type="CDD" id="cd00156">
    <property type="entry name" value="REC"/>
    <property type="match status" value="1"/>
</dbReference>
<dbReference type="PANTHER" id="PTHR43547:SF2">
    <property type="entry name" value="HYBRID SIGNAL TRANSDUCTION HISTIDINE KINASE C"/>
    <property type="match status" value="1"/>
</dbReference>
<dbReference type="EMBL" id="CP089984">
    <property type="protein sequence ID" value="WXB19911.1"/>
    <property type="molecule type" value="Genomic_DNA"/>
</dbReference>
<feature type="region of interest" description="Disordered" evidence="5">
    <location>
        <begin position="1"/>
        <end position="24"/>
    </location>
</feature>
<dbReference type="InterPro" id="IPR005467">
    <property type="entry name" value="His_kinase_dom"/>
</dbReference>
<accession>A0ABZ2MBN1</accession>
<evidence type="ECO:0000256" key="5">
    <source>
        <dbReference type="SAM" id="MobiDB-lite"/>
    </source>
</evidence>
<dbReference type="InterPro" id="IPR001789">
    <property type="entry name" value="Sig_transdc_resp-reg_receiver"/>
</dbReference>
<dbReference type="SMART" id="SM00448">
    <property type="entry name" value="REC"/>
    <property type="match status" value="1"/>
</dbReference>
<feature type="domain" description="Histidine kinase" evidence="6">
    <location>
        <begin position="30"/>
        <end position="217"/>
    </location>
</feature>
<dbReference type="Proteomes" id="UP001370348">
    <property type="component" value="Chromosome"/>
</dbReference>
<dbReference type="InterPro" id="IPR004358">
    <property type="entry name" value="Sig_transdc_His_kin-like_C"/>
</dbReference>
<dbReference type="SUPFAM" id="SSF55874">
    <property type="entry name" value="ATPase domain of HSP90 chaperone/DNA topoisomerase II/histidine kinase"/>
    <property type="match status" value="1"/>
</dbReference>
<organism evidence="8 9">
    <name type="scientific">Pendulispora albinea</name>
    <dbReference type="NCBI Taxonomy" id="2741071"/>
    <lineage>
        <taxon>Bacteria</taxon>
        <taxon>Pseudomonadati</taxon>
        <taxon>Myxococcota</taxon>
        <taxon>Myxococcia</taxon>
        <taxon>Myxococcales</taxon>
        <taxon>Sorangiineae</taxon>
        <taxon>Pendulisporaceae</taxon>
        <taxon>Pendulispora</taxon>
    </lineage>
</organism>
<evidence type="ECO:0000256" key="2">
    <source>
        <dbReference type="ARBA" id="ARBA00012438"/>
    </source>
</evidence>
<evidence type="ECO:0000259" key="7">
    <source>
        <dbReference type="PROSITE" id="PS50110"/>
    </source>
</evidence>
<dbReference type="EC" id="2.7.13.3" evidence="2"/>
<dbReference type="PROSITE" id="PS50110">
    <property type="entry name" value="RESPONSE_REGULATORY"/>
    <property type="match status" value="1"/>
</dbReference>
<feature type="modified residue" description="4-aspartylphosphate" evidence="4">
    <location>
        <position position="343"/>
    </location>
</feature>
<feature type="region of interest" description="Disordered" evidence="5">
    <location>
        <begin position="214"/>
        <end position="260"/>
    </location>
</feature>
<evidence type="ECO:0000313" key="8">
    <source>
        <dbReference type="EMBL" id="WXB19911.1"/>
    </source>
</evidence>
<keyword evidence="3 4" id="KW-0597">Phosphoprotein</keyword>